<dbReference type="Pfam" id="PF02225">
    <property type="entry name" value="PA"/>
    <property type="match status" value="1"/>
</dbReference>
<dbReference type="Proteomes" id="UP000799753">
    <property type="component" value="Unassembled WGS sequence"/>
</dbReference>
<feature type="signal peptide" evidence="3">
    <location>
        <begin position="1"/>
        <end position="17"/>
    </location>
</feature>
<keyword evidence="7" id="KW-0378">Hydrolase</keyword>
<dbReference type="InterPro" id="IPR007484">
    <property type="entry name" value="Peptidase_M28"/>
</dbReference>
<organism evidence="7 8">
    <name type="scientific">Massarina eburnea CBS 473.64</name>
    <dbReference type="NCBI Taxonomy" id="1395130"/>
    <lineage>
        <taxon>Eukaryota</taxon>
        <taxon>Fungi</taxon>
        <taxon>Dikarya</taxon>
        <taxon>Ascomycota</taxon>
        <taxon>Pezizomycotina</taxon>
        <taxon>Dothideomycetes</taxon>
        <taxon>Pleosporomycetidae</taxon>
        <taxon>Pleosporales</taxon>
        <taxon>Massarineae</taxon>
        <taxon>Massarinaceae</taxon>
        <taxon>Massarina</taxon>
    </lineage>
</organism>
<dbReference type="InterPro" id="IPR046450">
    <property type="entry name" value="PA_dom_sf"/>
</dbReference>
<evidence type="ECO:0000256" key="3">
    <source>
        <dbReference type="SAM" id="SignalP"/>
    </source>
</evidence>
<keyword evidence="3" id="KW-0732">Signal</keyword>
<dbReference type="InterPro" id="IPR003137">
    <property type="entry name" value="PA_domain"/>
</dbReference>
<feature type="domain" description="Transferrin receptor-like dimerisation" evidence="5">
    <location>
        <begin position="604"/>
        <end position="716"/>
    </location>
</feature>
<dbReference type="CDD" id="cd08022">
    <property type="entry name" value="M28_PSMA_like"/>
    <property type="match status" value="1"/>
</dbReference>
<sequence>MKELFLLIAAIAVPTSACERDLPDAHWAKAVGRELQDIQARAEPFPPVWSKNEEILHTSFDKAEIDTWASYYTHGDHIAGRNKSMAEETAKKWNANGISSSLVEYEVYLNYPESQSLVLNLANGSKHEAQLIEDVVAGDETTGAAGSIPAFHGYSKSGEVTAEYVYLGRGHKDDFNAAKAAGISVEGKIAVIKYGGPFRGTKVKNAEANGMVGVVIFTDPGDDGPQEAKGQAPYPDGPARHPSSIQRGSVADIAHYTGDPTTPGRASKPGVERETNPSVLPGIPSLPISQRDALPILQALDGHGSVLKRDGWRGGLNTTYSSGPAPGVALSLSNKMTDATTPIWNVIGIINGTNADETIIVGNHRDAWIIGGAADPNSGTAMFIEITKAFGELLKTGWKPKRNIVFASWDAEEYALVGSTEWVEDFAPWLADTAISYLNVDIAVNGGYPGASCTPELRGIAQSVMKKVIYGQRTLYDAWYDLYRFRPTDNGFGLLGSGSDYTAFLQYGIGALDFGMGPSSTDPVYMYHSNYDSYHWMKTMVDPDFSIHTTAGQFLALLTYHLADDALIPYDTVALGKGLMDSVTQVTSLTINCCGDASRTQKAVNLTQLVDAAHNFQSVAQNFATITSARDFQADDTKVQDANKRLKQVLRQFLNQTGLDGRPFYRNGMQAPNRDDGYKAQTFPGPVEALQDKDLPRAKEWDLFLTDALNKASALLTLT</sequence>
<dbReference type="Pfam" id="PF04389">
    <property type="entry name" value="Peptidase_M28"/>
    <property type="match status" value="1"/>
</dbReference>
<protein>
    <submittedName>
        <fullName evidence="7">Glutamate carboxypeptidase 2</fullName>
    </submittedName>
</protein>
<dbReference type="SUPFAM" id="SSF52025">
    <property type="entry name" value="PA domain"/>
    <property type="match status" value="1"/>
</dbReference>
<evidence type="ECO:0000256" key="1">
    <source>
        <dbReference type="ARBA" id="ARBA00005634"/>
    </source>
</evidence>
<dbReference type="Gene3D" id="3.40.630.10">
    <property type="entry name" value="Zn peptidases"/>
    <property type="match status" value="1"/>
</dbReference>
<feature type="domain" description="PA" evidence="4">
    <location>
        <begin position="160"/>
        <end position="247"/>
    </location>
</feature>
<reference evidence="7" key="1">
    <citation type="journal article" date="2020" name="Stud. Mycol.">
        <title>101 Dothideomycetes genomes: a test case for predicting lifestyles and emergence of pathogens.</title>
        <authorList>
            <person name="Haridas S."/>
            <person name="Albert R."/>
            <person name="Binder M."/>
            <person name="Bloem J."/>
            <person name="Labutti K."/>
            <person name="Salamov A."/>
            <person name="Andreopoulos B."/>
            <person name="Baker S."/>
            <person name="Barry K."/>
            <person name="Bills G."/>
            <person name="Bluhm B."/>
            <person name="Cannon C."/>
            <person name="Castanera R."/>
            <person name="Culley D."/>
            <person name="Daum C."/>
            <person name="Ezra D."/>
            <person name="Gonzalez J."/>
            <person name="Henrissat B."/>
            <person name="Kuo A."/>
            <person name="Liang C."/>
            <person name="Lipzen A."/>
            <person name="Lutzoni F."/>
            <person name="Magnuson J."/>
            <person name="Mondo S."/>
            <person name="Nolan M."/>
            <person name="Ohm R."/>
            <person name="Pangilinan J."/>
            <person name="Park H.-J."/>
            <person name="Ramirez L."/>
            <person name="Alfaro M."/>
            <person name="Sun H."/>
            <person name="Tritt A."/>
            <person name="Yoshinaga Y."/>
            <person name="Zwiers L.-H."/>
            <person name="Turgeon B."/>
            <person name="Goodwin S."/>
            <person name="Spatafora J."/>
            <person name="Crous P."/>
            <person name="Grigoriev I."/>
        </authorList>
    </citation>
    <scope>NUCLEOTIDE SEQUENCE</scope>
    <source>
        <strain evidence="7">CBS 473.64</strain>
    </source>
</reference>
<dbReference type="Pfam" id="PF04253">
    <property type="entry name" value="TFR_dimer"/>
    <property type="match status" value="1"/>
</dbReference>
<dbReference type="Gene3D" id="3.50.30.30">
    <property type="match status" value="1"/>
</dbReference>
<dbReference type="FunFam" id="3.50.30.30:FF:000008">
    <property type="entry name" value="Glutamate carboxypeptidase 2"/>
    <property type="match status" value="1"/>
</dbReference>
<evidence type="ECO:0000313" key="8">
    <source>
        <dbReference type="Proteomes" id="UP000799753"/>
    </source>
</evidence>
<dbReference type="InterPro" id="IPR007365">
    <property type="entry name" value="TFR-like_dimer_dom"/>
</dbReference>
<name>A0A6A6S893_9PLEO</name>
<evidence type="ECO:0000259" key="6">
    <source>
        <dbReference type="Pfam" id="PF04389"/>
    </source>
</evidence>
<evidence type="ECO:0000313" key="7">
    <source>
        <dbReference type="EMBL" id="KAF2643201.1"/>
    </source>
</evidence>
<keyword evidence="8" id="KW-1185">Reference proteome</keyword>
<dbReference type="InterPro" id="IPR039373">
    <property type="entry name" value="Peptidase_M28B"/>
</dbReference>
<dbReference type="InterPro" id="IPR036757">
    <property type="entry name" value="TFR-like_dimer_dom_sf"/>
</dbReference>
<evidence type="ECO:0000259" key="5">
    <source>
        <dbReference type="Pfam" id="PF04253"/>
    </source>
</evidence>
<comment type="similarity">
    <text evidence="1">Belongs to the peptidase M28 family. M28B subfamily.</text>
</comment>
<dbReference type="SUPFAM" id="SSF47672">
    <property type="entry name" value="Transferrin receptor-like dimerisation domain"/>
    <property type="match status" value="1"/>
</dbReference>
<dbReference type="FunFam" id="3.40.630.10:FF:000101">
    <property type="entry name" value="N-acetylated alpha-linked acidic dipeptidase like 1"/>
    <property type="match status" value="1"/>
</dbReference>
<feature type="chain" id="PRO_5025575078" evidence="3">
    <location>
        <begin position="18"/>
        <end position="719"/>
    </location>
</feature>
<evidence type="ECO:0000259" key="4">
    <source>
        <dbReference type="Pfam" id="PF02225"/>
    </source>
</evidence>
<dbReference type="OrthoDB" id="5841748at2759"/>
<dbReference type="GO" id="GO:0004180">
    <property type="term" value="F:carboxypeptidase activity"/>
    <property type="evidence" value="ECO:0007669"/>
    <property type="project" value="UniProtKB-KW"/>
</dbReference>
<accession>A0A6A6S893</accession>
<gene>
    <name evidence="7" type="ORF">P280DRAFT_515634</name>
</gene>
<keyword evidence="7" id="KW-0121">Carboxypeptidase</keyword>
<dbReference type="EMBL" id="MU006780">
    <property type="protein sequence ID" value="KAF2643201.1"/>
    <property type="molecule type" value="Genomic_DNA"/>
</dbReference>
<feature type="domain" description="Peptidase M28" evidence="6">
    <location>
        <begin position="345"/>
        <end position="535"/>
    </location>
</feature>
<dbReference type="Gene3D" id="1.20.930.40">
    <property type="entry name" value="Transferrin receptor-like, dimerisation domain"/>
    <property type="match status" value="1"/>
</dbReference>
<evidence type="ECO:0000256" key="2">
    <source>
        <dbReference type="SAM" id="MobiDB-lite"/>
    </source>
</evidence>
<dbReference type="PANTHER" id="PTHR10404:SF46">
    <property type="entry name" value="VACUOLAR PROTEIN SORTING-ASSOCIATED PROTEIN 70"/>
    <property type="match status" value="1"/>
</dbReference>
<dbReference type="SUPFAM" id="SSF53187">
    <property type="entry name" value="Zn-dependent exopeptidases"/>
    <property type="match status" value="1"/>
</dbReference>
<dbReference type="PANTHER" id="PTHR10404">
    <property type="entry name" value="N-ACETYLATED-ALPHA-LINKED ACIDIC DIPEPTIDASE"/>
    <property type="match status" value="1"/>
</dbReference>
<feature type="region of interest" description="Disordered" evidence="2">
    <location>
        <begin position="217"/>
        <end position="285"/>
    </location>
</feature>
<proteinExistence type="inferred from homology"/>
<dbReference type="AlphaFoldDB" id="A0A6A6S893"/>
<dbReference type="CDD" id="cd02121">
    <property type="entry name" value="PA_GCPII_like"/>
    <property type="match status" value="1"/>
</dbReference>
<keyword evidence="7" id="KW-0645">Protease</keyword>